<name>A0A840UWF9_9BACT</name>
<evidence type="ECO:0000259" key="8">
    <source>
        <dbReference type="Pfam" id="PF11967"/>
    </source>
</evidence>
<keyword evidence="5 7" id="KW-0234">DNA repair</keyword>
<gene>
    <name evidence="7" type="primary">recO</name>
    <name evidence="9" type="ORF">HNQ81_002917</name>
</gene>
<comment type="function">
    <text evidence="7">Involved in DNA repair and RecF pathway recombination.</text>
</comment>
<evidence type="ECO:0000256" key="1">
    <source>
        <dbReference type="ARBA" id="ARBA00007452"/>
    </source>
</evidence>
<dbReference type="PANTHER" id="PTHR33991:SF1">
    <property type="entry name" value="DNA REPAIR PROTEIN RECO"/>
    <property type="match status" value="1"/>
</dbReference>
<accession>A0A840UWF9</accession>
<evidence type="ECO:0000256" key="6">
    <source>
        <dbReference type="ARBA" id="ARBA00033409"/>
    </source>
</evidence>
<organism evidence="9 10">
    <name type="scientific">Desulfoprunum benzoelyticum</name>
    <dbReference type="NCBI Taxonomy" id="1506996"/>
    <lineage>
        <taxon>Bacteria</taxon>
        <taxon>Pseudomonadati</taxon>
        <taxon>Thermodesulfobacteriota</taxon>
        <taxon>Desulfobulbia</taxon>
        <taxon>Desulfobulbales</taxon>
        <taxon>Desulfobulbaceae</taxon>
        <taxon>Desulfoprunum</taxon>
    </lineage>
</organism>
<dbReference type="GO" id="GO:0006310">
    <property type="term" value="P:DNA recombination"/>
    <property type="evidence" value="ECO:0007669"/>
    <property type="project" value="UniProtKB-UniRule"/>
</dbReference>
<dbReference type="InterPro" id="IPR037278">
    <property type="entry name" value="ARFGAP/RecO"/>
</dbReference>
<dbReference type="PANTHER" id="PTHR33991">
    <property type="entry name" value="DNA REPAIR PROTEIN RECO"/>
    <property type="match status" value="1"/>
</dbReference>
<dbReference type="SUPFAM" id="SSF57863">
    <property type="entry name" value="ArfGap/RecO-like zinc finger"/>
    <property type="match status" value="1"/>
</dbReference>
<evidence type="ECO:0000256" key="3">
    <source>
        <dbReference type="ARBA" id="ARBA00022763"/>
    </source>
</evidence>
<evidence type="ECO:0000256" key="2">
    <source>
        <dbReference type="ARBA" id="ARBA00021310"/>
    </source>
</evidence>
<dbReference type="AlphaFoldDB" id="A0A840UWF9"/>
<comment type="similarity">
    <text evidence="1 7">Belongs to the RecO family.</text>
</comment>
<dbReference type="Gene3D" id="1.20.1440.120">
    <property type="entry name" value="Recombination protein O, C-terminal domain"/>
    <property type="match status" value="1"/>
</dbReference>
<feature type="domain" description="DNA replication/recombination mediator RecO N-terminal" evidence="8">
    <location>
        <begin position="5"/>
        <end position="83"/>
    </location>
</feature>
<dbReference type="Pfam" id="PF11967">
    <property type="entry name" value="RecO_N"/>
    <property type="match status" value="1"/>
</dbReference>
<evidence type="ECO:0000256" key="4">
    <source>
        <dbReference type="ARBA" id="ARBA00023172"/>
    </source>
</evidence>
<sequence>MPARSYEVEAIVLATRDHGEADLIVTFFSLERGRATGIAKGAKRSKRRFVNKLEIFSFLHLTCSDPAGGGLVFIHEADLHTPFLRLRTDPPRYATASVVREFLLLALREGERDETVFRLTLWALHGLDTGSQRLSLLLLYLLRFYSAIGYRPVLEVCLTCGIKVSPSHGFVFSHLGGGLVCASCAAASGHPGTRLSPGSIRLMQSALELPLQKLHRLKLTNAMRQECLAALHLYGRHLFQRDIHSWVMLDSFGNRDGTTARPVQT</sequence>
<evidence type="ECO:0000313" key="10">
    <source>
        <dbReference type="Proteomes" id="UP000539642"/>
    </source>
</evidence>
<comment type="caution">
    <text evidence="9">The sequence shown here is derived from an EMBL/GenBank/DDBJ whole genome shotgun (WGS) entry which is preliminary data.</text>
</comment>
<dbReference type="NCBIfam" id="TIGR00613">
    <property type="entry name" value="reco"/>
    <property type="match status" value="1"/>
</dbReference>
<keyword evidence="10" id="KW-1185">Reference proteome</keyword>
<dbReference type="Pfam" id="PF02565">
    <property type="entry name" value="RecO_C"/>
    <property type="match status" value="1"/>
</dbReference>
<dbReference type="RefSeq" id="WP_183351973.1">
    <property type="nucleotide sequence ID" value="NZ_JACHEO010000020.1"/>
</dbReference>
<proteinExistence type="inferred from homology"/>
<dbReference type="InterPro" id="IPR022572">
    <property type="entry name" value="DNA_rep/recomb_RecO_N"/>
</dbReference>
<dbReference type="GO" id="GO:0006302">
    <property type="term" value="P:double-strand break repair"/>
    <property type="evidence" value="ECO:0007669"/>
    <property type="project" value="TreeGrafter"/>
</dbReference>
<dbReference type="InterPro" id="IPR012340">
    <property type="entry name" value="NA-bd_OB-fold"/>
</dbReference>
<dbReference type="Gene3D" id="2.40.50.140">
    <property type="entry name" value="Nucleic acid-binding proteins"/>
    <property type="match status" value="1"/>
</dbReference>
<dbReference type="EMBL" id="JACHEO010000020">
    <property type="protein sequence ID" value="MBB5349166.1"/>
    <property type="molecule type" value="Genomic_DNA"/>
</dbReference>
<evidence type="ECO:0000256" key="5">
    <source>
        <dbReference type="ARBA" id="ARBA00023204"/>
    </source>
</evidence>
<protein>
    <recommendedName>
        <fullName evidence="2 7">DNA repair protein RecO</fullName>
    </recommendedName>
    <alternativeName>
        <fullName evidence="6 7">Recombination protein O</fullName>
    </alternativeName>
</protein>
<dbReference type="InterPro" id="IPR042242">
    <property type="entry name" value="RecO_C"/>
</dbReference>
<evidence type="ECO:0000313" key="9">
    <source>
        <dbReference type="EMBL" id="MBB5349166.1"/>
    </source>
</evidence>
<reference evidence="9 10" key="1">
    <citation type="submission" date="2020-08" db="EMBL/GenBank/DDBJ databases">
        <title>Genomic Encyclopedia of Type Strains, Phase IV (KMG-IV): sequencing the most valuable type-strain genomes for metagenomic binning, comparative biology and taxonomic classification.</title>
        <authorList>
            <person name="Goeker M."/>
        </authorList>
    </citation>
    <scope>NUCLEOTIDE SEQUENCE [LARGE SCALE GENOMIC DNA]</scope>
    <source>
        <strain evidence="9 10">DSM 28570</strain>
    </source>
</reference>
<evidence type="ECO:0000256" key="7">
    <source>
        <dbReference type="HAMAP-Rule" id="MF_00201"/>
    </source>
</evidence>
<keyword evidence="3 7" id="KW-0227">DNA damage</keyword>
<dbReference type="InterPro" id="IPR003717">
    <property type="entry name" value="RecO"/>
</dbReference>
<dbReference type="SUPFAM" id="SSF50249">
    <property type="entry name" value="Nucleic acid-binding proteins"/>
    <property type="match status" value="1"/>
</dbReference>
<dbReference type="Proteomes" id="UP000539642">
    <property type="component" value="Unassembled WGS sequence"/>
</dbReference>
<dbReference type="HAMAP" id="MF_00201">
    <property type="entry name" value="RecO"/>
    <property type="match status" value="1"/>
</dbReference>
<dbReference type="GO" id="GO:0043590">
    <property type="term" value="C:bacterial nucleoid"/>
    <property type="evidence" value="ECO:0007669"/>
    <property type="project" value="TreeGrafter"/>
</dbReference>
<keyword evidence="4 7" id="KW-0233">DNA recombination</keyword>